<sequence length="48" mass="5654">MLLLIYGAFKHPQYRSDIQLSPLCRTDKTKNNPPLSLPMRLLAERCFY</sequence>
<comment type="caution">
    <text evidence="1">The sequence shown here is derived from an EMBL/GenBank/DDBJ whole genome shotgun (WGS) entry which is preliminary data.</text>
</comment>
<evidence type="ECO:0000313" key="1">
    <source>
        <dbReference type="EMBL" id="HAE3210215.1"/>
    </source>
</evidence>
<accession>A0A729IRT4</accession>
<name>A0A729IRT4_SALHO</name>
<reference evidence="1" key="2">
    <citation type="submission" date="2018-07" db="EMBL/GenBank/DDBJ databases">
        <authorList>
            <consortium name="NCBI Pathogen Detection Project"/>
        </authorList>
    </citation>
    <scope>NUCLEOTIDE SEQUENCE</scope>
    <source>
        <strain evidence="1">13-0153</strain>
    </source>
</reference>
<protein>
    <submittedName>
        <fullName evidence="1">Uncharacterized protein</fullName>
    </submittedName>
</protein>
<dbReference type="AlphaFoldDB" id="A0A729IRT4"/>
<reference evidence="1" key="1">
    <citation type="journal article" date="2018" name="Genome Biol.">
        <title>SKESA: strategic k-mer extension for scrupulous assemblies.</title>
        <authorList>
            <person name="Souvorov A."/>
            <person name="Agarwala R."/>
            <person name="Lipman D.J."/>
        </authorList>
    </citation>
    <scope>NUCLEOTIDE SEQUENCE</scope>
    <source>
        <strain evidence="1">13-0153</strain>
    </source>
</reference>
<gene>
    <name evidence="1" type="ORF">G3451_004222</name>
</gene>
<proteinExistence type="predicted"/>
<dbReference type="EMBL" id="DAAROH010000048">
    <property type="protein sequence ID" value="HAE3210215.1"/>
    <property type="molecule type" value="Genomic_DNA"/>
</dbReference>
<organism evidence="1">
    <name type="scientific">Salmonella enterica subsp. houtenae serovar 48:z4,z32:-</name>
    <dbReference type="NCBI Taxonomy" id="2577535"/>
    <lineage>
        <taxon>Bacteria</taxon>
        <taxon>Pseudomonadati</taxon>
        <taxon>Pseudomonadota</taxon>
        <taxon>Gammaproteobacteria</taxon>
        <taxon>Enterobacterales</taxon>
        <taxon>Enterobacteriaceae</taxon>
        <taxon>Salmonella</taxon>
    </lineage>
</organism>